<evidence type="ECO:0000256" key="6">
    <source>
        <dbReference type="ARBA" id="ARBA00015080"/>
    </source>
</evidence>
<evidence type="ECO:0000256" key="3">
    <source>
        <dbReference type="ARBA" id="ARBA00005225"/>
    </source>
</evidence>
<dbReference type="SUPFAM" id="SSF52540">
    <property type="entry name" value="P-loop containing nucleoside triphosphate hydrolases"/>
    <property type="match status" value="1"/>
</dbReference>
<evidence type="ECO:0000256" key="7">
    <source>
        <dbReference type="ARBA" id="ARBA00022490"/>
    </source>
</evidence>
<dbReference type="InterPro" id="IPR027417">
    <property type="entry name" value="P-loop_NTPase"/>
</dbReference>
<dbReference type="GO" id="GO:0005737">
    <property type="term" value="C:cytoplasm"/>
    <property type="evidence" value="ECO:0007669"/>
    <property type="project" value="UniProtKB-SubCell"/>
</dbReference>
<proteinExistence type="inferred from homology"/>
<keyword evidence="9" id="KW-0547">Nucleotide-binding</keyword>
<dbReference type="UniPathway" id="UPA00241">
    <property type="reaction ID" value="UER00352"/>
</dbReference>
<keyword evidence="10" id="KW-0418">Kinase</keyword>
<evidence type="ECO:0000259" key="14">
    <source>
        <dbReference type="Pfam" id="PF00485"/>
    </source>
</evidence>
<protein>
    <recommendedName>
        <fullName evidence="6">Pantothenate kinase</fullName>
        <ecNumber evidence="5">2.7.1.33</ecNumber>
    </recommendedName>
    <alternativeName>
        <fullName evidence="13">Pantothenic acid kinase</fullName>
    </alternativeName>
</protein>
<comment type="catalytic activity">
    <reaction evidence="1">
        <text>(R)-pantothenate + ATP = (R)-4'-phosphopantothenate + ADP + H(+)</text>
        <dbReference type="Rhea" id="RHEA:16373"/>
        <dbReference type="ChEBI" id="CHEBI:10986"/>
        <dbReference type="ChEBI" id="CHEBI:15378"/>
        <dbReference type="ChEBI" id="CHEBI:29032"/>
        <dbReference type="ChEBI" id="CHEBI:30616"/>
        <dbReference type="ChEBI" id="CHEBI:456216"/>
        <dbReference type="EC" id="2.7.1.33"/>
    </reaction>
</comment>
<evidence type="ECO:0000256" key="8">
    <source>
        <dbReference type="ARBA" id="ARBA00022679"/>
    </source>
</evidence>
<evidence type="ECO:0000256" key="9">
    <source>
        <dbReference type="ARBA" id="ARBA00022741"/>
    </source>
</evidence>
<dbReference type="AlphaFoldDB" id="A0A6J6EYA8"/>
<evidence type="ECO:0000313" key="16">
    <source>
        <dbReference type="EMBL" id="CAB4577638.1"/>
    </source>
</evidence>
<dbReference type="EC" id="2.7.1.33" evidence="5"/>
<dbReference type="PIRSF" id="PIRSF000545">
    <property type="entry name" value="Pantothenate_kin"/>
    <property type="match status" value="1"/>
</dbReference>
<evidence type="ECO:0000256" key="10">
    <source>
        <dbReference type="ARBA" id="ARBA00022777"/>
    </source>
</evidence>
<sequence>MSAAQEQGSSPYLAIDRTDWSVLAKSATAPLSEEELKNIRGLGDFLDLQEVQEVYLPVSKLLSIYAQGTQALHKSTAGYFGERAARTPFIIAVAGSVAVGKSTVSRLLMELMKRWEGIPNVELITTDGFLYPNAELEKRGLLNRKGFPESYDRKRLLNFVADVKSGKEEVSAPVYSHLSYDIVPDQYQVVRSPDVLIVEGLNVLQPPAIGQEVALSDYFDFSIYIDAEPADIQQWYLDRFLELWKTAFTNPASYFHPLTKELSEQQAIQRAEGFWQEINLPNLKENIEPTKSRATLVMQKGKQHRVEKVLLRKI</sequence>
<comment type="subcellular location">
    <subcellularLocation>
        <location evidence="2">Cytoplasm</location>
    </subcellularLocation>
</comment>
<dbReference type="CDD" id="cd02025">
    <property type="entry name" value="PanK"/>
    <property type="match status" value="1"/>
</dbReference>
<dbReference type="GO" id="GO:0005524">
    <property type="term" value="F:ATP binding"/>
    <property type="evidence" value="ECO:0007669"/>
    <property type="project" value="UniProtKB-KW"/>
</dbReference>
<keyword evidence="12" id="KW-0173">Coenzyme A biosynthesis</keyword>
<dbReference type="HAMAP" id="MF_00215">
    <property type="entry name" value="Pantothen_kinase_1"/>
    <property type="match status" value="1"/>
</dbReference>
<dbReference type="Pfam" id="PF00485">
    <property type="entry name" value="PRK"/>
    <property type="match status" value="1"/>
</dbReference>
<evidence type="ECO:0000256" key="2">
    <source>
        <dbReference type="ARBA" id="ARBA00004496"/>
    </source>
</evidence>
<keyword evidence="7" id="KW-0963">Cytoplasm</keyword>
<keyword evidence="11" id="KW-0067">ATP-binding</keyword>
<feature type="domain" description="Phosphoribulokinase/uridine kinase" evidence="14">
    <location>
        <begin position="90"/>
        <end position="228"/>
    </location>
</feature>
<evidence type="ECO:0000256" key="11">
    <source>
        <dbReference type="ARBA" id="ARBA00022840"/>
    </source>
</evidence>
<dbReference type="PANTHER" id="PTHR10285">
    <property type="entry name" value="URIDINE KINASE"/>
    <property type="match status" value="1"/>
</dbReference>
<name>A0A6J6EYA8_9ZZZZ</name>
<dbReference type="EMBL" id="CAEZTO010000033">
    <property type="protein sequence ID" value="CAB4577638.1"/>
    <property type="molecule type" value="Genomic_DNA"/>
</dbReference>
<dbReference type="InterPro" id="IPR006083">
    <property type="entry name" value="PRK/URK"/>
</dbReference>
<evidence type="ECO:0000256" key="13">
    <source>
        <dbReference type="ARBA" id="ARBA00032866"/>
    </source>
</evidence>
<organism evidence="16">
    <name type="scientific">freshwater metagenome</name>
    <dbReference type="NCBI Taxonomy" id="449393"/>
    <lineage>
        <taxon>unclassified sequences</taxon>
        <taxon>metagenomes</taxon>
        <taxon>ecological metagenomes</taxon>
    </lineage>
</organism>
<comment type="similarity">
    <text evidence="4">Belongs to the prokaryotic pantothenate kinase family.</text>
</comment>
<dbReference type="GO" id="GO:0015937">
    <property type="term" value="P:coenzyme A biosynthetic process"/>
    <property type="evidence" value="ECO:0007669"/>
    <property type="project" value="UniProtKB-UniPathway"/>
</dbReference>
<evidence type="ECO:0000256" key="12">
    <source>
        <dbReference type="ARBA" id="ARBA00022993"/>
    </source>
</evidence>
<accession>A0A6J6EYA8</accession>
<keyword evidence="8" id="KW-0808">Transferase</keyword>
<evidence type="ECO:0000256" key="5">
    <source>
        <dbReference type="ARBA" id="ARBA00012102"/>
    </source>
</evidence>
<comment type="pathway">
    <text evidence="3">Cofactor biosynthesis; coenzyme A biosynthesis; CoA from (R)-pantothenate: step 1/5.</text>
</comment>
<evidence type="ECO:0000256" key="1">
    <source>
        <dbReference type="ARBA" id="ARBA00001206"/>
    </source>
</evidence>
<dbReference type="InterPro" id="IPR004566">
    <property type="entry name" value="PanK"/>
</dbReference>
<dbReference type="EMBL" id="CAEZST010000003">
    <property type="protein sequence ID" value="CAB4541064.1"/>
    <property type="molecule type" value="Genomic_DNA"/>
</dbReference>
<evidence type="ECO:0000313" key="15">
    <source>
        <dbReference type="EMBL" id="CAB4541064.1"/>
    </source>
</evidence>
<dbReference type="Gene3D" id="3.40.50.300">
    <property type="entry name" value="P-loop containing nucleotide triphosphate hydrolases"/>
    <property type="match status" value="1"/>
</dbReference>
<dbReference type="NCBIfam" id="TIGR00554">
    <property type="entry name" value="panK_bact"/>
    <property type="match status" value="1"/>
</dbReference>
<reference evidence="16" key="1">
    <citation type="submission" date="2020-05" db="EMBL/GenBank/DDBJ databases">
        <authorList>
            <person name="Chiriac C."/>
            <person name="Salcher M."/>
            <person name="Ghai R."/>
            <person name="Kavagutti S V."/>
        </authorList>
    </citation>
    <scope>NUCLEOTIDE SEQUENCE</scope>
</reference>
<gene>
    <name evidence="15" type="ORF">UFOPK1503_00253</name>
    <name evidence="16" type="ORF">UFOPK1693_01114</name>
</gene>
<dbReference type="GO" id="GO:0004594">
    <property type="term" value="F:pantothenate kinase activity"/>
    <property type="evidence" value="ECO:0007669"/>
    <property type="project" value="UniProtKB-EC"/>
</dbReference>
<evidence type="ECO:0000256" key="4">
    <source>
        <dbReference type="ARBA" id="ARBA00006087"/>
    </source>
</evidence>